<organism evidence="4 5">
    <name type="scientific">Vibrio maritimus</name>
    <dbReference type="NCBI Taxonomy" id="990268"/>
    <lineage>
        <taxon>Bacteria</taxon>
        <taxon>Pseudomonadati</taxon>
        <taxon>Pseudomonadota</taxon>
        <taxon>Gammaproteobacteria</taxon>
        <taxon>Vibrionales</taxon>
        <taxon>Vibrionaceae</taxon>
        <taxon>Vibrio</taxon>
    </lineage>
</organism>
<reference evidence="4 5" key="2">
    <citation type="submission" date="2014-09" db="EMBL/GenBank/DDBJ databases">
        <authorList>
            <consortium name="NBRP consortium"/>
            <person name="Sawabe T."/>
            <person name="Meirelles P."/>
            <person name="Nakanishi M."/>
            <person name="Sayaka M."/>
            <person name="Hattori M."/>
            <person name="Ohkuma M."/>
        </authorList>
    </citation>
    <scope>NUCLEOTIDE SEQUENCE [LARGE SCALE GENOMIC DNA]</scope>
    <source>
        <strain evidence="4 5">JCM 19240</strain>
    </source>
</reference>
<dbReference type="Proteomes" id="UP000029224">
    <property type="component" value="Unassembled WGS sequence"/>
</dbReference>
<proteinExistence type="inferred from homology"/>
<evidence type="ECO:0000256" key="1">
    <source>
        <dbReference type="ARBA" id="ARBA00008490"/>
    </source>
</evidence>
<reference evidence="4 5" key="1">
    <citation type="submission" date="2014-09" db="EMBL/GenBank/DDBJ databases">
        <title>Vibrio maritimus JCM 19240. (C210) whole genome shotgun sequence.</title>
        <authorList>
            <person name="Sawabe T."/>
            <person name="Meirelles P."/>
            <person name="Nakanishi M."/>
            <person name="Sayaka M."/>
            <person name="Hattori M."/>
            <person name="Ohkuma M."/>
        </authorList>
    </citation>
    <scope>NUCLEOTIDE SEQUENCE [LARGE SCALE GENOMIC DNA]</scope>
    <source>
        <strain evidence="4 5">JCM 19240</strain>
    </source>
</reference>
<comment type="caution">
    <text evidence="4">The sequence shown here is derived from an EMBL/GenBank/DDBJ whole genome shotgun (WGS) entry which is preliminary data.</text>
</comment>
<evidence type="ECO:0000313" key="4">
    <source>
        <dbReference type="EMBL" id="GAL32966.1"/>
    </source>
</evidence>
<comment type="similarity">
    <text evidence="1">Belongs to the UPF0319 family.</text>
</comment>
<sequence>MKKLVVALITLLVACGVKASEGSSLSLSRGIVVHVVNGKAVDKEWLVSQQLLTLPAGANQILVTLEQPIPYNTMKEKHRSNPIVLEFALAKGESQLSYRLFRDKADARKFEQSLDFTLLDASDSLIDFEATVLHASGFVGFEDFLKLIDQHNQN</sequence>
<dbReference type="PROSITE" id="PS51257">
    <property type="entry name" value="PROKAR_LIPOPROTEIN"/>
    <property type="match status" value="1"/>
</dbReference>
<gene>
    <name evidence="4" type="ORF">JCM19240_6398</name>
</gene>
<dbReference type="EMBL" id="BBMT01000002">
    <property type="protein sequence ID" value="GAL32966.1"/>
    <property type="molecule type" value="Genomic_DNA"/>
</dbReference>
<feature type="chain" id="PRO_5001863687" evidence="3">
    <location>
        <begin position="20"/>
        <end position="154"/>
    </location>
</feature>
<evidence type="ECO:0000256" key="3">
    <source>
        <dbReference type="SAM" id="SignalP"/>
    </source>
</evidence>
<keyword evidence="5" id="KW-1185">Reference proteome</keyword>
<name>A0A090SZ84_9VIBR</name>
<protein>
    <submittedName>
        <fullName evidence="4">Uncharacterized protein</fullName>
    </submittedName>
</protein>
<dbReference type="PANTHER" id="PTHR38108:SF1">
    <property type="entry name" value="UPF0319 PROTEIN YCCT"/>
    <property type="match status" value="1"/>
</dbReference>
<dbReference type="AlphaFoldDB" id="A0A090SZ84"/>
<evidence type="ECO:0000313" key="5">
    <source>
        <dbReference type="Proteomes" id="UP000029224"/>
    </source>
</evidence>
<feature type="signal peptide" evidence="3">
    <location>
        <begin position="1"/>
        <end position="19"/>
    </location>
</feature>
<keyword evidence="2 3" id="KW-0732">Signal</keyword>
<dbReference type="InterPro" id="IPR018635">
    <property type="entry name" value="UPF0319"/>
</dbReference>
<dbReference type="Pfam" id="PF09829">
    <property type="entry name" value="DUF2057"/>
    <property type="match status" value="1"/>
</dbReference>
<evidence type="ECO:0000256" key="2">
    <source>
        <dbReference type="ARBA" id="ARBA00022729"/>
    </source>
</evidence>
<dbReference type="OrthoDB" id="6214057at2"/>
<dbReference type="PANTHER" id="PTHR38108">
    <property type="entry name" value="UPF0319 PROTEIN YCCT"/>
    <property type="match status" value="1"/>
</dbReference>
<accession>A0A090SZ84</accession>